<dbReference type="OrthoDB" id="5952955at2759"/>
<dbReference type="GO" id="GO:0005886">
    <property type="term" value="C:plasma membrane"/>
    <property type="evidence" value="ECO:0007669"/>
    <property type="project" value="UniProtKB-SubCell"/>
</dbReference>
<dbReference type="PANTHER" id="PTHR24026:SF133">
    <property type="entry name" value="CADHERIN-RELATED FAMILY MEMBER 2"/>
    <property type="match status" value="1"/>
</dbReference>
<reference evidence="10" key="1">
    <citation type="submission" date="2023-01" db="EMBL/GenBank/DDBJ databases">
        <title>Genome assembly of the deep-sea coral Lophelia pertusa.</title>
        <authorList>
            <person name="Herrera S."/>
            <person name="Cordes E."/>
        </authorList>
    </citation>
    <scope>NUCLEOTIDE SEQUENCE</scope>
    <source>
        <strain evidence="10">USNM1676648</strain>
        <tissue evidence="10">Polyp</tissue>
    </source>
</reference>
<dbReference type="Proteomes" id="UP001163046">
    <property type="component" value="Unassembled WGS sequence"/>
</dbReference>
<comment type="caution">
    <text evidence="10">The sequence shown here is derived from an EMBL/GenBank/DDBJ whole genome shotgun (WGS) entry which is preliminary data.</text>
</comment>
<name>A0A9W9YF06_9CNID</name>
<keyword evidence="7" id="KW-0472">Membrane</keyword>
<protein>
    <submittedName>
        <fullName evidence="10">Acetyltransferase</fullName>
    </submittedName>
</protein>
<evidence type="ECO:0000256" key="7">
    <source>
        <dbReference type="ARBA" id="ARBA00023136"/>
    </source>
</evidence>
<keyword evidence="3" id="KW-0732">Signal</keyword>
<evidence type="ECO:0000313" key="10">
    <source>
        <dbReference type="EMBL" id="KAJ7337300.1"/>
    </source>
</evidence>
<dbReference type="GO" id="GO:0007156">
    <property type="term" value="P:homophilic cell adhesion via plasma membrane adhesion molecules"/>
    <property type="evidence" value="ECO:0007669"/>
    <property type="project" value="InterPro"/>
</dbReference>
<sequence length="348" mass="38826">MYSLMPTPASKSFRINSSTGEISTTEALDYEASHSHLLIVQAQDQGVPQSRRTAVQVSINVTDVNDNAPIFFETQPNLNNVESHLFCRTFNTTDFIVIRVQDFTQANTVIGRVASFDKDDDVNAKIFYRIEGNGSNVFSITSHTGEIRTNRQLKRDEKPVYNLTVIAENSLASPKLSSNMTVQVIVYDVSDQIPQFTASKYQAKVAESVAVGTPVIKINVTNRVQEATSNFVFKILYEQSSAGSRKFVIEPETGLITTQGELDRETTSNYTLIVEAKVLNTVLVHSLLSSVVRVFINISDVDDNYPHFLQRSYRFTSSELSRVGDVIGQVRAVDVDNDNKSEVFLRDC</sequence>
<dbReference type="EMBL" id="MU827781">
    <property type="protein sequence ID" value="KAJ7337300.1"/>
    <property type="molecule type" value="Genomic_DNA"/>
</dbReference>
<dbReference type="SMART" id="SM00112">
    <property type="entry name" value="CA"/>
    <property type="match status" value="3"/>
</dbReference>
<dbReference type="InterPro" id="IPR020894">
    <property type="entry name" value="Cadherin_CS"/>
</dbReference>
<keyword evidence="4" id="KW-0677">Repeat</keyword>
<evidence type="ECO:0000256" key="1">
    <source>
        <dbReference type="ARBA" id="ARBA00004167"/>
    </source>
</evidence>
<keyword evidence="2" id="KW-0812">Transmembrane</keyword>
<dbReference type="GO" id="GO:0005509">
    <property type="term" value="F:calcium ion binding"/>
    <property type="evidence" value="ECO:0007669"/>
    <property type="project" value="UniProtKB-UniRule"/>
</dbReference>
<evidence type="ECO:0000256" key="8">
    <source>
        <dbReference type="PROSITE-ProRule" id="PRU00043"/>
    </source>
</evidence>
<gene>
    <name evidence="10" type="primary">FAT2</name>
    <name evidence="10" type="ORF">OS493_010159</name>
</gene>
<dbReference type="PRINTS" id="PR00205">
    <property type="entry name" value="CADHERIN"/>
</dbReference>
<evidence type="ECO:0000256" key="6">
    <source>
        <dbReference type="ARBA" id="ARBA00022989"/>
    </source>
</evidence>
<dbReference type="SUPFAM" id="SSF49313">
    <property type="entry name" value="Cadherin-like"/>
    <property type="match status" value="4"/>
</dbReference>
<dbReference type="Gene3D" id="2.60.40.60">
    <property type="entry name" value="Cadherins"/>
    <property type="match status" value="4"/>
</dbReference>
<feature type="domain" description="Cadherin" evidence="9">
    <location>
        <begin position="197"/>
        <end position="308"/>
    </location>
</feature>
<dbReference type="FunFam" id="2.60.40.60:FF:000033">
    <property type="entry name" value="FAT atypical cadherin 1"/>
    <property type="match status" value="1"/>
</dbReference>
<evidence type="ECO:0000256" key="4">
    <source>
        <dbReference type="ARBA" id="ARBA00022737"/>
    </source>
</evidence>
<feature type="domain" description="Cadherin" evidence="9">
    <location>
        <begin position="2"/>
        <end position="71"/>
    </location>
</feature>
<comment type="subcellular location">
    <subcellularLocation>
        <location evidence="1">Membrane</location>
        <topology evidence="1">Single-pass membrane protein</topology>
    </subcellularLocation>
</comment>
<evidence type="ECO:0000313" key="11">
    <source>
        <dbReference type="Proteomes" id="UP001163046"/>
    </source>
</evidence>
<dbReference type="PROSITE" id="PS50268">
    <property type="entry name" value="CADHERIN_2"/>
    <property type="match status" value="3"/>
</dbReference>
<organism evidence="10 11">
    <name type="scientific">Desmophyllum pertusum</name>
    <dbReference type="NCBI Taxonomy" id="174260"/>
    <lineage>
        <taxon>Eukaryota</taxon>
        <taxon>Metazoa</taxon>
        <taxon>Cnidaria</taxon>
        <taxon>Anthozoa</taxon>
        <taxon>Hexacorallia</taxon>
        <taxon>Scleractinia</taxon>
        <taxon>Caryophylliina</taxon>
        <taxon>Caryophylliidae</taxon>
        <taxon>Desmophyllum</taxon>
    </lineage>
</organism>
<accession>A0A9W9YF06</accession>
<dbReference type="InterPro" id="IPR002126">
    <property type="entry name" value="Cadherin-like_dom"/>
</dbReference>
<dbReference type="InterPro" id="IPR015919">
    <property type="entry name" value="Cadherin-like_sf"/>
</dbReference>
<evidence type="ECO:0000256" key="3">
    <source>
        <dbReference type="ARBA" id="ARBA00022729"/>
    </source>
</evidence>
<keyword evidence="6" id="KW-1133">Transmembrane helix</keyword>
<evidence type="ECO:0000256" key="5">
    <source>
        <dbReference type="ARBA" id="ARBA00022837"/>
    </source>
</evidence>
<keyword evidence="11" id="KW-1185">Reference proteome</keyword>
<dbReference type="CDD" id="cd11304">
    <property type="entry name" value="Cadherin_repeat"/>
    <property type="match status" value="3"/>
</dbReference>
<dbReference type="AlphaFoldDB" id="A0A9W9YF06"/>
<dbReference type="Pfam" id="PF00028">
    <property type="entry name" value="Cadherin"/>
    <property type="match status" value="3"/>
</dbReference>
<keyword evidence="5 8" id="KW-0106">Calcium</keyword>
<evidence type="ECO:0000256" key="2">
    <source>
        <dbReference type="ARBA" id="ARBA00022692"/>
    </source>
</evidence>
<dbReference type="PROSITE" id="PS00232">
    <property type="entry name" value="CADHERIN_1"/>
    <property type="match status" value="1"/>
</dbReference>
<evidence type="ECO:0000259" key="9">
    <source>
        <dbReference type="PROSITE" id="PS50268"/>
    </source>
</evidence>
<proteinExistence type="predicted"/>
<dbReference type="PANTHER" id="PTHR24026">
    <property type="entry name" value="FAT ATYPICAL CADHERIN-RELATED"/>
    <property type="match status" value="1"/>
</dbReference>
<feature type="domain" description="Cadherin" evidence="9">
    <location>
        <begin position="92"/>
        <end position="196"/>
    </location>
</feature>